<evidence type="ECO:0000259" key="1">
    <source>
        <dbReference type="Pfam" id="PF03886"/>
    </source>
</evidence>
<dbReference type="Proteomes" id="UP001369082">
    <property type="component" value="Unassembled WGS sequence"/>
</dbReference>
<proteinExistence type="predicted"/>
<reference evidence="2 3" key="1">
    <citation type="submission" date="2024-02" db="EMBL/GenBank/DDBJ databases">
        <title>Bacteria isolated from the canopy kelp, Nereocystis luetkeana.</title>
        <authorList>
            <person name="Pfister C.A."/>
            <person name="Younker I.T."/>
            <person name="Light S.H."/>
        </authorList>
    </citation>
    <scope>NUCLEOTIDE SEQUENCE [LARGE SCALE GENOMIC DNA]</scope>
    <source>
        <strain evidence="2 3">TI.1.05</strain>
    </source>
</reference>
<accession>A0ABU9GLQ9</accession>
<keyword evidence="3" id="KW-1185">Reference proteome</keyword>
<dbReference type="RefSeq" id="WP_341596206.1">
    <property type="nucleotide sequence ID" value="NZ_JBAKAZ010000003.1"/>
</dbReference>
<dbReference type="Gene3D" id="3.40.50.10610">
    <property type="entry name" value="ABC-type transport auxiliary lipoprotein component"/>
    <property type="match status" value="1"/>
</dbReference>
<dbReference type="PROSITE" id="PS51257">
    <property type="entry name" value="PROKAR_LIPOPROTEIN"/>
    <property type="match status" value="1"/>
</dbReference>
<protein>
    <submittedName>
        <fullName evidence="2">ABC-type transport auxiliary lipoprotein family protein</fullName>
    </submittedName>
</protein>
<evidence type="ECO:0000313" key="3">
    <source>
        <dbReference type="Proteomes" id="UP001369082"/>
    </source>
</evidence>
<evidence type="ECO:0000313" key="2">
    <source>
        <dbReference type="EMBL" id="MEL0628257.1"/>
    </source>
</evidence>
<name>A0ABU9GLQ9_9GAMM</name>
<feature type="domain" description="ABC-type transport auxiliary lipoprotein component" evidence="1">
    <location>
        <begin position="32"/>
        <end position="182"/>
    </location>
</feature>
<dbReference type="EMBL" id="JBAKAZ010000003">
    <property type="protein sequence ID" value="MEL0628257.1"/>
    <property type="molecule type" value="Genomic_DNA"/>
</dbReference>
<dbReference type="InterPro" id="IPR005586">
    <property type="entry name" value="ABC_trans_aux"/>
</dbReference>
<dbReference type="Pfam" id="PF03886">
    <property type="entry name" value="ABC_trans_aux"/>
    <property type="match status" value="1"/>
</dbReference>
<dbReference type="SUPFAM" id="SSF159594">
    <property type="entry name" value="XCC0632-like"/>
    <property type="match status" value="1"/>
</dbReference>
<comment type="caution">
    <text evidence="2">The sequence shown here is derived from an EMBL/GenBank/DDBJ whole genome shotgun (WGS) entry which is preliminary data.</text>
</comment>
<gene>
    <name evidence="2" type="ORF">V6256_01435</name>
</gene>
<sequence>MKKWLILIIVFIAGCSSNPEQQSGLFLLPADITTPTASNTAPVLIVKTNLAEYLDQVGLVYRTSDTKVVVAKQNRWAEKISAQINQSMISKLRAKQTTYWPVQLNSALQLNNQPQLQIRLTKFNGVYTGDAEVSGEWQLIDAKGALIKSEYFTIEKPLKETGYDQLVLSLSEGLDDLSTQIATQL</sequence>
<keyword evidence="2" id="KW-0449">Lipoprotein</keyword>
<organism evidence="2 3">
    <name type="scientific">Psychromonas aquatilis</name>
    <dbReference type="NCBI Taxonomy" id="2005072"/>
    <lineage>
        <taxon>Bacteria</taxon>
        <taxon>Pseudomonadati</taxon>
        <taxon>Pseudomonadota</taxon>
        <taxon>Gammaproteobacteria</taxon>
        <taxon>Alteromonadales</taxon>
        <taxon>Psychromonadaceae</taxon>
        <taxon>Psychromonas</taxon>
    </lineage>
</organism>